<dbReference type="EMBL" id="CM029039">
    <property type="protein sequence ID" value="KAG2640149.1"/>
    <property type="molecule type" value="Genomic_DNA"/>
</dbReference>
<organism evidence="2 3">
    <name type="scientific">Panicum virgatum</name>
    <name type="common">Blackwell switchgrass</name>
    <dbReference type="NCBI Taxonomy" id="38727"/>
    <lineage>
        <taxon>Eukaryota</taxon>
        <taxon>Viridiplantae</taxon>
        <taxon>Streptophyta</taxon>
        <taxon>Embryophyta</taxon>
        <taxon>Tracheophyta</taxon>
        <taxon>Spermatophyta</taxon>
        <taxon>Magnoliopsida</taxon>
        <taxon>Liliopsida</taxon>
        <taxon>Poales</taxon>
        <taxon>Poaceae</taxon>
        <taxon>PACMAD clade</taxon>
        <taxon>Panicoideae</taxon>
        <taxon>Panicodae</taxon>
        <taxon>Paniceae</taxon>
        <taxon>Panicinae</taxon>
        <taxon>Panicum</taxon>
        <taxon>Panicum sect. Hiantes</taxon>
    </lineage>
</organism>
<feature type="compositionally biased region" description="Polar residues" evidence="1">
    <location>
        <begin position="1"/>
        <end position="11"/>
    </location>
</feature>
<comment type="caution">
    <text evidence="2">The sequence shown here is derived from an EMBL/GenBank/DDBJ whole genome shotgun (WGS) entry which is preliminary data.</text>
</comment>
<dbReference type="Proteomes" id="UP000823388">
    <property type="component" value="Chromosome 2K"/>
</dbReference>
<protein>
    <submittedName>
        <fullName evidence="2">Uncharacterized protein</fullName>
    </submittedName>
</protein>
<gene>
    <name evidence="2" type="ORF">PVAP13_2KG072416</name>
</gene>
<evidence type="ECO:0000313" key="3">
    <source>
        <dbReference type="Proteomes" id="UP000823388"/>
    </source>
</evidence>
<evidence type="ECO:0000256" key="1">
    <source>
        <dbReference type="SAM" id="MobiDB-lite"/>
    </source>
</evidence>
<sequence length="177" mass="17463">MGAWAGNSTSPPACHGLSRGRRVPAVGSNPTASASPPPPRRIKGGPAAPPNPKLFYPSPSLSSHPTAAPGERDGDGVVGAARARGGGGAAELCSPECGRGRRAALSSTARRCPKAPAGRAPDLQRRRRRSSDLASGRPPRLHGARVGSASAGAGGPRGCSGPSPGRALAVSDGHGGP</sequence>
<dbReference type="AlphaFoldDB" id="A0A8T0WAB0"/>
<reference evidence="2" key="1">
    <citation type="submission" date="2020-05" db="EMBL/GenBank/DDBJ databases">
        <title>WGS assembly of Panicum virgatum.</title>
        <authorList>
            <person name="Lovell J.T."/>
            <person name="Jenkins J."/>
            <person name="Shu S."/>
            <person name="Juenger T.E."/>
            <person name="Schmutz J."/>
        </authorList>
    </citation>
    <scope>NUCLEOTIDE SEQUENCE</scope>
    <source>
        <strain evidence="2">AP13</strain>
    </source>
</reference>
<evidence type="ECO:0000313" key="2">
    <source>
        <dbReference type="EMBL" id="KAG2640149.1"/>
    </source>
</evidence>
<keyword evidence="3" id="KW-1185">Reference proteome</keyword>
<accession>A0A8T0WAB0</accession>
<name>A0A8T0WAB0_PANVG</name>
<proteinExistence type="predicted"/>
<feature type="region of interest" description="Disordered" evidence="1">
    <location>
        <begin position="1"/>
        <end position="177"/>
    </location>
</feature>